<keyword evidence="2" id="KW-1185">Reference proteome</keyword>
<protein>
    <submittedName>
        <fullName evidence="1">Uncharacterized protein</fullName>
    </submittedName>
</protein>
<dbReference type="Proteomes" id="UP001642464">
    <property type="component" value="Unassembled WGS sequence"/>
</dbReference>
<proteinExistence type="predicted"/>
<comment type="caution">
    <text evidence="1">The sequence shown here is derived from an EMBL/GenBank/DDBJ whole genome shotgun (WGS) entry which is preliminary data.</text>
</comment>
<dbReference type="PANTHER" id="PTHR33403">
    <property type="entry name" value="SPR1"/>
    <property type="match status" value="1"/>
</dbReference>
<reference evidence="1 2" key="1">
    <citation type="submission" date="2024-02" db="EMBL/GenBank/DDBJ databases">
        <authorList>
            <person name="Chen Y."/>
            <person name="Shah S."/>
            <person name="Dougan E. K."/>
            <person name="Thang M."/>
            <person name="Chan C."/>
        </authorList>
    </citation>
    <scope>NUCLEOTIDE SEQUENCE [LARGE SCALE GENOMIC DNA]</scope>
</reference>
<evidence type="ECO:0000313" key="1">
    <source>
        <dbReference type="EMBL" id="CAK9064230.1"/>
    </source>
</evidence>
<organism evidence="1 2">
    <name type="scientific">Durusdinium trenchii</name>
    <dbReference type="NCBI Taxonomy" id="1381693"/>
    <lineage>
        <taxon>Eukaryota</taxon>
        <taxon>Sar</taxon>
        <taxon>Alveolata</taxon>
        <taxon>Dinophyceae</taxon>
        <taxon>Suessiales</taxon>
        <taxon>Symbiodiniaceae</taxon>
        <taxon>Durusdinium</taxon>
    </lineage>
</organism>
<dbReference type="InterPro" id="IPR039613">
    <property type="entry name" value="SPR1/2/3/4/5"/>
</dbReference>
<name>A0ABP0NKD4_9DINO</name>
<evidence type="ECO:0000313" key="2">
    <source>
        <dbReference type="Proteomes" id="UP001642464"/>
    </source>
</evidence>
<gene>
    <name evidence="1" type="ORF">SCF082_LOCUS33112</name>
</gene>
<sequence>MSDQVAFGARPRVSANSFANGSNQNCGNALGDIPTTRVAAPPGGKSSISLGWDPAPAPARGKGASRGSPSPDGPGAPGFGGGRPDGPGPSPAQVPCAGRARPPDEVYGVRPRESSNSYASGNSQNTGNVLTGVSTTRVLRPPGGHSEMSLAWDTSSASQCPQAPQRRGVGASGGKGDAFGQRLRVSSNSYANGADQNCGNVLSDTPTTRVLKPPGGGSSLNLGWS</sequence>
<dbReference type="EMBL" id="CAXAMM010029202">
    <property type="protein sequence ID" value="CAK9064230.1"/>
    <property type="molecule type" value="Genomic_DNA"/>
</dbReference>
<accession>A0ABP0NKD4</accession>
<dbReference type="PANTHER" id="PTHR33403:SF31">
    <property type="entry name" value="PROTEIN SPIRAL1-LIKE 1"/>
    <property type="match status" value="1"/>
</dbReference>